<keyword evidence="3 4" id="KW-0326">Glycosidase</keyword>
<dbReference type="PANTHER" id="PTHR40079">
    <property type="entry name" value="MANNAN ENDO-1,4-BETA-MANNOSIDASE E-RELATED"/>
    <property type="match status" value="1"/>
</dbReference>
<gene>
    <name evidence="7" type="ORF">Ahu01nite_098850</name>
</gene>
<keyword evidence="5" id="KW-0732">Signal</keyword>
<evidence type="ECO:0000256" key="1">
    <source>
        <dbReference type="ARBA" id="ARBA00007754"/>
    </source>
</evidence>
<keyword evidence="2 4" id="KW-0378">Hydrolase</keyword>
<feature type="signal peptide" evidence="5">
    <location>
        <begin position="1"/>
        <end position="31"/>
    </location>
</feature>
<evidence type="ECO:0000256" key="2">
    <source>
        <dbReference type="ARBA" id="ARBA00022801"/>
    </source>
</evidence>
<evidence type="ECO:0000313" key="8">
    <source>
        <dbReference type="Proteomes" id="UP000603200"/>
    </source>
</evidence>
<keyword evidence="8" id="KW-1185">Reference proteome</keyword>
<dbReference type="Gene3D" id="3.20.20.80">
    <property type="entry name" value="Glycosidases"/>
    <property type="match status" value="1"/>
</dbReference>
<dbReference type="Proteomes" id="UP000603200">
    <property type="component" value="Unassembled WGS sequence"/>
</dbReference>
<dbReference type="SUPFAM" id="SSF51445">
    <property type="entry name" value="(Trans)glycosidases"/>
    <property type="match status" value="1"/>
</dbReference>
<accession>A0ABQ4A815</accession>
<organism evidence="7 8">
    <name type="scientific">Winogradskya humida</name>
    <dbReference type="NCBI Taxonomy" id="113566"/>
    <lineage>
        <taxon>Bacteria</taxon>
        <taxon>Bacillati</taxon>
        <taxon>Actinomycetota</taxon>
        <taxon>Actinomycetes</taxon>
        <taxon>Micromonosporales</taxon>
        <taxon>Micromonosporaceae</taxon>
        <taxon>Winogradskya</taxon>
    </lineage>
</organism>
<proteinExistence type="inferred from homology"/>
<dbReference type="InterPro" id="IPR035992">
    <property type="entry name" value="Ricin_B-like_lectins"/>
</dbReference>
<dbReference type="InterPro" id="IPR000772">
    <property type="entry name" value="Ricin_B_lectin"/>
</dbReference>
<evidence type="ECO:0000256" key="5">
    <source>
        <dbReference type="SAM" id="SignalP"/>
    </source>
</evidence>
<comment type="caution">
    <text evidence="7">The sequence shown here is derived from an EMBL/GenBank/DDBJ whole genome shotgun (WGS) entry which is preliminary data.</text>
</comment>
<evidence type="ECO:0000256" key="4">
    <source>
        <dbReference type="PROSITE-ProRule" id="PRU01100"/>
    </source>
</evidence>
<dbReference type="RefSeq" id="WP_239159779.1">
    <property type="nucleotide sequence ID" value="NZ_BAAATV010000044.1"/>
</dbReference>
<feature type="domain" description="GH26" evidence="6">
    <location>
        <begin position="40"/>
        <end position="341"/>
    </location>
</feature>
<sequence length="490" mass="51822">MSKRRVLALIAAGTAAVLGTGFTISQGTASAATPPAPAGVTRADVITYLKSLTGSHALSGQQGGSTGNPAQWVTKVHDITGQYPGLFGGDFGFSQNDINSRQTMINQVKTEWANGTLSSITMHACRPDVATCDFEGGSNPVKGSKLSSAEWTSVVTSGTSLNNAYKAKLDQFVPYFQQLEDAGIPVMFRPLHELNEGWAWWGGNANAAAGGAKLFQVTHDYLESKGLSNLIYVWAPKDTAGGAASVRNYYPGDAYVDVVALDVWVNKFPSTDWYNALSSIAGANKPMALAEVGSVPQPSQMNSQPKWVFWSVWMDWLTMPDYNSNASIQAGYYDARTFNQGEVNIPTGNQPTTPPPTGDRTGAITGIGGKCIDVAAAGTANGTANGTAVQLYDCNGSPAQQWTIGADGTIRSLGKCLDVTGQGTANGSTIQLWDCNGSGAQQWVPQTNGHLRNPQSGRDLDVPGGATANNTRLQIWDTNTNAWQIWGLPA</sequence>
<evidence type="ECO:0000313" key="7">
    <source>
        <dbReference type="EMBL" id="GIE26783.1"/>
    </source>
</evidence>
<dbReference type="PROSITE" id="PS51764">
    <property type="entry name" value="GH26"/>
    <property type="match status" value="1"/>
</dbReference>
<name>A0ABQ4A815_9ACTN</name>
<dbReference type="SMART" id="SM00458">
    <property type="entry name" value="RICIN"/>
    <property type="match status" value="1"/>
</dbReference>
<dbReference type="CDD" id="cd23451">
    <property type="entry name" value="beta-trefoil_Ricin_laminarinase"/>
    <property type="match status" value="1"/>
</dbReference>
<protein>
    <recommendedName>
        <fullName evidence="6">GH26 domain-containing protein</fullName>
    </recommendedName>
</protein>
<dbReference type="InterPro" id="IPR022790">
    <property type="entry name" value="GH26_dom"/>
</dbReference>
<dbReference type="Pfam" id="PF02156">
    <property type="entry name" value="Glyco_hydro_26"/>
    <property type="match status" value="1"/>
</dbReference>
<dbReference type="EMBL" id="BOMN01000152">
    <property type="protein sequence ID" value="GIE26783.1"/>
    <property type="molecule type" value="Genomic_DNA"/>
</dbReference>
<dbReference type="PROSITE" id="PS50231">
    <property type="entry name" value="RICIN_B_LECTIN"/>
    <property type="match status" value="1"/>
</dbReference>
<dbReference type="Gene3D" id="2.80.10.50">
    <property type="match status" value="1"/>
</dbReference>
<feature type="active site" description="Nucleophile" evidence="4">
    <location>
        <position position="291"/>
    </location>
</feature>
<dbReference type="InterPro" id="IPR017853">
    <property type="entry name" value="GH"/>
</dbReference>
<dbReference type="PANTHER" id="PTHR40079:SF4">
    <property type="entry name" value="GH26 DOMAIN-CONTAINING PROTEIN-RELATED"/>
    <property type="match status" value="1"/>
</dbReference>
<evidence type="ECO:0000256" key="3">
    <source>
        <dbReference type="ARBA" id="ARBA00023295"/>
    </source>
</evidence>
<feature type="chain" id="PRO_5047203980" description="GH26 domain-containing protein" evidence="5">
    <location>
        <begin position="32"/>
        <end position="490"/>
    </location>
</feature>
<feature type="active site" description="Proton donor" evidence="4">
    <location>
        <position position="193"/>
    </location>
</feature>
<dbReference type="PRINTS" id="PR00739">
    <property type="entry name" value="GLHYDRLASE26"/>
</dbReference>
<dbReference type="SUPFAM" id="SSF50370">
    <property type="entry name" value="Ricin B-like lectins"/>
    <property type="match status" value="1"/>
</dbReference>
<comment type="similarity">
    <text evidence="1 4">Belongs to the glycosyl hydrolase 26 family.</text>
</comment>
<dbReference type="InterPro" id="IPR000805">
    <property type="entry name" value="Glyco_hydro_26"/>
</dbReference>
<evidence type="ECO:0000259" key="6">
    <source>
        <dbReference type="PROSITE" id="PS51764"/>
    </source>
</evidence>
<reference evidence="7 8" key="1">
    <citation type="submission" date="2021-01" db="EMBL/GenBank/DDBJ databases">
        <title>Whole genome shotgun sequence of Actinoplanes humidus NBRC 14915.</title>
        <authorList>
            <person name="Komaki H."/>
            <person name="Tamura T."/>
        </authorList>
    </citation>
    <scope>NUCLEOTIDE SEQUENCE [LARGE SCALE GENOMIC DNA]</scope>
    <source>
        <strain evidence="7 8">NBRC 14915</strain>
    </source>
</reference>
<dbReference type="Pfam" id="PF00652">
    <property type="entry name" value="Ricin_B_lectin"/>
    <property type="match status" value="1"/>
</dbReference>